<gene>
    <name evidence="1" type="ORF">UN65_14165</name>
</gene>
<protein>
    <submittedName>
        <fullName evidence="1">Uncharacterized protein</fullName>
    </submittedName>
</protein>
<accession>A0AAI8CIE0</accession>
<organism evidence="1 2">
    <name type="scientific">Flavobacterium columnare</name>
    <dbReference type="NCBI Taxonomy" id="996"/>
    <lineage>
        <taxon>Bacteria</taxon>
        <taxon>Pseudomonadati</taxon>
        <taxon>Bacteroidota</taxon>
        <taxon>Flavobacteriia</taxon>
        <taxon>Flavobacteriales</taxon>
        <taxon>Flavobacteriaceae</taxon>
        <taxon>Flavobacterium</taxon>
    </lineage>
</organism>
<name>A0AAI8CIE0_9FLAO</name>
<dbReference type="RefSeq" id="WP_138425811.1">
    <property type="nucleotide sequence ID" value="NZ_CP010992.1"/>
</dbReference>
<evidence type="ECO:0000313" key="1">
    <source>
        <dbReference type="EMBL" id="AMO21309.1"/>
    </source>
</evidence>
<evidence type="ECO:0000313" key="2">
    <source>
        <dbReference type="Proteomes" id="UP000304840"/>
    </source>
</evidence>
<reference evidence="1 2" key="2">
    <citation type="submission" date="2019-05" db="EMBL/GenBank/DDBJ databases">
        <authorList>
            <person name="Ravantti J.J."/>
        </authorList>
    </citation>
    <scope>NUCLEOTIDE SEQUENCE [LARGE SCALE GENOMIC DNA]</scope>
    <source>
        <strain evidence="1 2">B185</strain>
    </source>
</reference>
<reference evidence="2" key="1">
    <citation type="submission" date="2016-03" db="EMBL/GenBank/DDBJ databases">
        <title>Flavobacterium columnare strain B185, complete genome.</title>
        <authorList>
            <person name="Sundberg L.-R."/>
            <person name="Papponen P."/>
            <person name="Laanto E."/>
        </authorList>
    </citation>
    <scope>NUCLEOTIDE SEQUENCE [LARGE SCALE GENOMIC DNA]</scope>
    <source>
        <strain evidence="2">B185</strain>
    </source>
</reference>
<dbReference type="AlphaFoldDB" id="A0AAI8CIE0"/>
<dbReference type="EMBL" id="CP010992">
    <property type="protein sequence ID" value="AMO21309.1"/>
    <property type="molecule type" value="Genomic_DNA"/>
</dbReference>
<dbReference type="Proteomes" id="UP000304840">
    <property type="component" value="Chromosome"/>
</dbReference>
<proteinExistence type="predicted"/>
<sequence>MKTYTIVKPKNLHLENRVNRFKPDFNFNFEKAYLLIYLVILFSNKKSNTKKVELYSKTLEKLFGKDYHKYINYLSENFGGVGNILNRYPYSENHSFSYTLRDYFYKNGFEIVTITDYKLINKFKALFIKQRTNENIRLHYHFLLKHFKREKLTVHNPQNAIDSIPFSESEKYIKNAFEILKIMNHEFSLTLKTKTDGRVHTNILRLKKELIKYLRYENESLVEIDVKSAVLFLLYLMLKMFQNHQISFNITIHLSFICSMKLRQLLIILGLIL</sequence>